<organism evidence="2">
    <name type="scientific">bioreactor metagenome</name>
    <dbReference type="NCBI Taxonomy" id="1076179"/>
    <lineage>
        <taxon>unclassified sequences</taxon>
        <taxon>metagenomes</taxon>
        <taxon>ecological metagenomes</taxon>
    </lineage>
</organism>
<comment type="caution">
    <text evidence="2">The sequence shown here is derived from an EMBL/GenBank/DDBJ whole genome shotgun (WGS) entry which is preliminary data.</text>
</comment>
<dbReference type="PROSITE" id="PS00198">
    <property type="entry name" value="4FE4S_FER_1"/>
    <property type="match status" value="1"/>
</dbReference>
<dbReference type="SUPFAM" id="SSF52540">
    <property type="entry name" value="P-loop containing nucleoside triphosphate hydrolases"/>
    <property type="match status" value="1"/>
</dbReference>
<dbReference type="PANTHER" id="PTHR43063">
    <property type="entry name" value="4FE-4S CLUSTER CONTAINING PARA FAMILY ATPASE PROTEIN"/>
    <property type="match status" value="1"/>
</dbReference>
<reference evidence="2" key="1">
    <citation type="submission" date="2019-08" db="EMBL/GenBank/DDBJ databases">
        <authorList>
            <person name="Kucharzyk K."/>
            <person name="Murdoch R.W."/>
            <person name="Higgins S."/>
            <person name="Loffler F."/>
        </authorList>
    </citation>
    <scope>NUCLEOTIDE SEQUENCE</scope>
</reference>
<feature type="domain" description="4Fe-4S ferredoxin-type" evidence="1">
    <location>
        <begin position="87"/>
        <end position="115"/>
    </location>
</feature>
<dbReference type="PROSITE" id="PS51379">
    <property type="entry name" value="4FE4S_FER_2"/>
    <property type="match status" value="2"/>
</dbReference>
<accession>A0A644W4Q9</accession>
<dbReference type="AlphaFoldDB" id="A0A644W4Q9"/>
<dbReference type="Pfam" id="PF01656">
    <property type="entry name" value="CbiA"/>
    <property type="match status" value="1"/>
</dbReference>
<gene>
    <name evidence="2" type="ORF">SDC9_44702</name>
</gene>
<dbReference type="PANTHER" id="PTHR43063:SF1">
    <property type="entry name" value="4FE-4S CLUSTER CONTAINING PARA FAMILY ATPASE PROTEIN"/>
    <property type="match status" value="1"/>
</dbReference>
<dbReference type="InterPro" id="IPR002586">
    <property type="entry name" value="CobQ/CobB/MinD/ParA_Nub-bd_dom"/>
</dbReference>
<name>A0A644W4Q9_9ZZZZ</name>
<evidence type="ECO:0000259" key="1">
    <source>
        <dbReference type="PROSITE" id="PS51379"/>
    </source>
</evidence>
<dbReference type="SUPFAM" id="SSF54862">
    <property type="entry name" value="4Fe-4S ferredoxins"/>
    <property type="match status" value="1"/>
</dbReference>
<dbReference type="Gene3D" id="3.40.50.300">
    <property type="entry name" value="P-loop containing nucleotide triphosphate hydrolases"/>
    <property type="match status" value="1"/>
</dbReference>
<dbReference type="Gene3D" id="3.30.70.20">
    <property type="match status" value="1"/>
</dbReference>
<dbReference type="EMBL" id="VSSQ01000612">
    <property type="protein sequence ID" value="MPL98496.1"/>
    <property type="molecule type" value="Genomic_DNA"/>
</dbReference>
<dbReference type="InterPro" id="IPR017896">
    <property type="entry name" value="4Fe4S_Fe-S-bd"/>
</dbReference>
<protein>
    <submittedName>
        <fullName evidence="2">Iron-sulfur cluster carrier protein</fullName>
    </submittedName>
</protein>
<dbReference type="InterPro" id="IPR027417">
    <property type="entry name" value="P-loop_NTPase"/>
</dbReference>
<proteinExistence type="predicted"/>
<sequence length="286" mass="30971">MNVAVLSGKGGTGKTFVSVNLAAAAPKAIYIDCDVEEPNGYLFFNPENIVEEKITVKLPVVDHELCTGCRKCVDFCAFNALAYIGGKVKIFDEVCHSCGGCMLVCPEKAVSEKDKTIGIVQQGQSKTVTVKTGILNAGEASGIPIIKNLLQNIKNTEQQLNIIDCPPGSSCIVMESIKDADYCILVAEPTIFGLHNLKMVYELVQLFSKPFGVVLNKCSKGKNPAEEFCIKENIAILGKISFDKMLGTENSNAHIIVRQNAQYNELFTSLLGKVCKEVQHETTTGA</sequence>
<dbReference type="InterPro" id="IPR017900">
    <property type="entry name" value="4Fe4S_Fe_S_CS"/>
</dbReference>
<evidence type="ECO:0000313" key="2">
    <source>
        <dbReference type="EMBL" id="MPL98496.1"/>
    </source>
</evidence>
<feature type="domain" description="4Fe-4S ferredoxin-type" evidence="1">
    <location>
        <begin position="57"/>
        <end position="86"/>
    </location>
</feature>
<dbReference type="Pfam" id="PF00037">
    <property type="entry name" value="Fer4"/>
    <property type="match status" value="1"/>
</dbReference>